<dbReference type="AlphaFoldDB" id="H1DKW1"/>
<name>H1DKW1_9BACT</name>
<dbReference type="InterPro" id="IPR003661">
    <property type="entry name" value="HisK_dim/P_dom"/>
</dbReference>
<dbReference type="InterPro" id="IPR035965">
    <property type="entry name" value="PAS-like_dom_sf"/>
</dbReference>
<dbReference type="EC" id="2.7.13.3" evidence="2"/>
<keyword evidence="3" id="KW-0597">Phosphoprotein</keyword>
<dbReference type="SUPFAM" id="SSF55874">
    <property type="entry name" value="ATPase domain of HSP90 chaperone/DNA topoisomerase II/histidine kinase"/>
    <property type="match status" value="1"/>
</dbReference>
<proteinExistence type="predicted"/>
<dbReference type="Pfam" id="PF08447">
    <property type="entry name" value="PAS_3"/>
    <property type="match status" value="1"/>
</dbReference>
<dbReference type="PROSITE" id="PS50113">
    <property type="entry name" value="PAC"/>
    <property type="match status" value="1"/>
</dbReference>
<evidence type="ECO:0000256" key="5">
    <source>
        <dbReference type="ARBA" id="ARBA00022741"/>
    </source>
</evidence>
<dbReference type="SUPFAM" id="SSF47384">
    <property type="entry name" value="Homodimeric domain of signal transducing histidine kinase"/>
    <property type="match status" value="1"/>
</dbReference>
<dbReference type="InterPro" id="IPR000700">
    <property type="entry name" value="PAS-assoc_C"/>
</dbReference>
<dbReference type="GeneID" id="98070420"/>
<dbReference type="Gene3D" id="3.30.450.40">
    <property type="match status" value="1"/>
</dbReference>
<dbReference type="PANTHER" id="PTHR43711:SF31">
    <property type="entry name" value="HISTIDINE KINASE"/>
    <property type="match status" value="1"/>
</dbReference>
<evidence type="ECO:0000256" key="6">
    <source>
        <dbReference type="ARBA" id="ARBA00022777"/>
    </source>
</evidence>
<feature type="domain" description="PAC" evidence="11">
    <location>
        <begin position="642"/>
        <end position="695"/>
    </location>
</feature>
<dbReference type="Gene3D" id="3.30.450.20">
    <property type="entry name" value="PAS domain"/>
    <property type="match status" value="3"/>
</dbReference>
<keyword evidence="6" id="KW-0418">Kinase</keyword>
<dbReference type="CDD" id="cd16922">
    <property type="entry name" value="HATPase_EvgS-ArcB-TorS-like"/>
    <property type="match status" value="1"/>
</dbReference>
<keyword evidence="7" id="KW-0067">ATP-binding</keyword>
<dbReference type="PROSITE" id="PS50112">
    <property type="entry name" value="PAS"/>
    <property type="match status" value="1"/>
</dbReference>
<dbReference type="PATRIC" id="fig|742817.3.peg.3098"/>
<evidence type="ECO:0000256" key="7">
    <source>
        <dbReference type="ARBA" id="ARBA00022840"/>
    </source>
</evidence>
<evidence type="ECO:0000256" key="3">
    <source>
        <dbReference type="ARBA" id="ARBA00022553"/>
    </source>
</evidence>
<dbReference type="CDD" id="cd00130">
    <property type="entry name" value="PAS"/>
    <property type="match status" value="2"/>
</dbReference>
<dbReference type="InterPro" id="IPR029016">
    <property type="entry name" value="GAF-like_dom_sf"/>
</dbReference>
<evidence type="ECO:0000256" key="4">
    <source>
        <dbReference type="ARBA" id="ARBA00022679"/>
    </source>
</evidence>
<evidence type="ECO:0000256" key="2">
    <source>
        <dbReference type="ARBA" id="ARBA00012438"/>
    </source>
</evidence>
<evidence type="ECO:0000259" key="11">
    <source>
        <dbReference type="PROSITE" id="PS50113"/>
    </source>
</evidence>
<dbReference type="eggNOG" id="COG2203">
    <property type="taxonomic scope" value="Bacteria"/>
</dbReference>
<evidence type="ECO:0000313" key="13">
    <source>
        <dbReference type="Proteomes" id="UP000004892"/>
    </source>
</evidence>
<dbReference type="InterPro" id="IPR000014">
    <property type="entry name" value="PAS"/>
</dbReference>
<dbReference type="SUPFAM" id="SSF55785">
    <property type="entry name" value="PYP-like sensor domain (PAS domain)"/>
    <property type="match status" value="2"/>
</dbReference>
<dbReference type="FunFam" id="1.10.287.130:FF:000002">
    <property type="entry name" value="Two-component osmosensing histidine kinase"/>
    <property type="match status" value="1"/>
</dbReference>
<dbReference type="GO" id="GO:0000155">
    <property type="term" value="F:phosphorelay sensor kinase activity"/>
    <property type="evidence" value="ECO:0007669"/>
    <property type="project" value="InterPro"/>
</dbReference>
<dbReference type="Pfam" id="PF13426">
    <property type="entry name" value="PAS_9"/>
    <property type="match status" value="1"/>
</dbReference>
<dbReference type="SMART" id="SM00388">
    <property type="entry name" value="HisKA"/>
    <property type="match status" value="1"/>
</dbReference>
<protein>
    <recommendedName>
        <fullName evidence="2">histidine kinase</fullName>
        <ecNumber evidence="2">2.7.13.3</ecNumber>
    </recommendedName>
</protein>
<dbReference type="InterPro" id="IPR036890">
    <property type="entry name" value="HATPase_C_sf"/>
</dbReference>
<keyword evidence="5" id="KW-0547">Nucleotide-binding</keyword>
<feature type="domain" description="Histidine kinase" evidence="9">
    <location>
        <begin position="713"/>
        <end position="922"/>
    </location>
</feature>
<dbReference type="PROSITE" id="PS50109">
    <property type="entry name" value="HIS_KIN"/>
    <property type="match status" value="1"/>
</dbReference>
<dbReference type="Pfam" id="PF00512">
    <property type="entry name" value="HisKA"/>
    <property type="match status" value="1"/>
</dbReference>
<dbReference type="Gene3D" id="1.10.287.130">
    <property type="match status" value="1"/>
</dbReference>
<dbReference type="RefSeq" id="WP_009138040.1">
    <property type="nucleotide sequence ID" value="NZ_JH594598.1"/>
</dbReference>
<accession>H1DKW1</accession>
<dbReference type="eggNOG" id="COG2205">
    <property type="taxonomic scope" value="Bacteria"/>
</dbReference>
<dbReference type="Pfam" id="PF02518">
    <property type="entry name" value="HATPase_c"/>
    <property type="match status" value="1"/>
</dbReference>
<evidence type="ECO:0000256" key="8">
    <source>
        <dbReference type="ARBA" id="ARBA00023012"/>
    </source>
</evidence>
<organism evidence="12 13">
    <name type="scientific">Odoribacter laneus YIT 12061</name>
    <dbReference type="NCBI Taxonomy" id="742817"/>
    <lineage>
        <taxon>Bacteria</taxon>
        <taxon>Pseudomonadati</taxon>
        <taxon>Bacteroidota</taxon>
        <taxon>Bacteroidia</taxon>
        <taxon>Bacteroidales</taxon>
        <taxon>Odoribacteraceae</taxon>
        <taxon>Odoribacter</taxon>
    </lineage>
</organism>
<comment type="catalytic activity">
    <reaction evidence="1">
        <text>ATP + protein L-histidine = ADP + protein N-phospho-L-histidine.</text>
        <dbReference type="EC" id="2.7.13.3"/>
    </reaction>
</comment>
<sequence>MEQFDNKRIESLMSKGRMGWWEADFVKQQYRCSPFISRLLNLGPEGVISFEDFRNLICQDYRLRTVNEFTFGKTQNVYDQVYPINTPQGVQWLRVKLCSKETDAEGNLKTYGFMECLDSPLSTSSVESTLQRVNNLFSQQNSISRSLFSLFQAGDIGSVIHKILGDILQQFPKGRTYIVEYDTENQTCICRYQVSNETFPFTISHVVNIPVRNDEWWTTQLIKRANPIILASLDELPPEAIKIKEILQEQGVQSTLVVPMFSRNGVSGYAGIDVADKNHIWKNEDYQWFSSLVNIISICIELRKAEEQALAEKQYLADLYKYMPIGYIRLGLIYNESQEIIDYILKDANETCLRIYNSSTDIIGKRASLLKTEIQEDLRIFEDILQSGQPLEKSYYLEVQDKYCHGIIYSPHKDEIVILFSDMTETFKAHKALDKSERILRNIYRNLPAGIELYDKEGNLIDINDKELEIFGLQDKEAILGSNIFEHPLMPEEIKEKMRKKEDANFTLDYDFSKLNGYYVSNRTGKINLLTKITSLYDSQNNFTNYLMIHIDRTEETVAYNQIQEFKDFFTLVGDYAKVGYAHFDALSCDGYALDSWYQNVGETEGVPLNQIIGVYSHLHPEDRKVMSDFLKKVIRGEVSNVRQDLRIFHEDGRQTWTRTNVLVRDYRPQDGVIEMLSINYDITELKEIESKLITAKERAEESDRLKSAFLANMSHEIRTPLNAIVGFSTLMAETDDKSEQQQYLGIVEKNNELLLQLISDILDLSKIEAGTFEMKMEDVSVNPLCQDIVQVLKYKTPPGVELLFDEYLPEFHIRSDRNRIQQVLTNFINNAQKFTTTGTITLGYQVYEHEIEFYVADTGIGILPEKQQAIFQRFVKLNSFIHGTGLGLPICKSIVEQLNGRIGLQSEPGKGSRFWFTLPLM</sequence>
<dbReference type="InterPro" id="IPR036097">
    <property type="entry name" value="HisK_dim/P_sf"/>
</dbReference>
<feature type="domain" description="PAS" evidence="10">
    <location>
        <begin position="436"/>
        <end position="479"/>
    </location>
</feature>
<dbReference type="NCBIfam" id="TIGR00229">
    <property type="entry name" value="sensory_box"/>
    <property type="match status" value="1"/>
</dbReference>
<dbReference type="InterPro" id="IPR004358">
    <property type="entry name" value="Sig_transdc_His_kin-like_C"/>
</dbReference>
<reference evidence="12 13" key="1">
    <citation type="submission" date="2012-01" db="EMBL/GenBank/DDBJ databases">
        <title>The Genome Sequence of Odoribacter laneus YIT 12061.</title>
        <authorList>
            <consortium name="The Broad Institute Genome Sequencing Platform"/>
            <person name="Earl A."/>
            <person name="Ward D."/>
            <person name="Feldgarden M."/>
            <person name="Gevers D."/>
            <person name="Morotomi M."/>
            <person name="Young S.K."/>
            <person name="Zeng Q."/>
            <person name="Gargeya S."/>
            <person name="Fitzgerald M."/>
            <person name="Haas B."/>
            <person name="Abouelleil A."/>
            <person name="Alvarado L."/>
            <person name="Arachchi H.M."/>
            <person name="Berlin A."/>
            <person name="Chapman S.B."/>
            <person name="Gearin G."/>
            <person name="Goldberg J."/>
            <person name="Griggs A."/>
            <person name="Gujja S."/>
            <person name="Hansen M."/>
            <person name="Heiman D."/>
            <person name="Howarth C."/>
            <person name="Larimer J."/>
            <person name="Lui A."/>
            <person name="MacDonald P.J.P."/>
            <person name="McCowen C."/>
            <person name="Montmayeur A."/>
            <person name="Murphy C."/>
            <person name="Neiman D."/>
            <person name="Pearson M."/>
            <person name="Priest M."/>
            <person name="Roberts A."/>
            <person name="Saif S."/>
            <person name="Shea T."/>
            <person name="Sisk P."/>
            <person name="Stolte C."/>
            <person name="Sykes S."/>
            <person name="Wortman J."/>
            <person name="Nusbaum C."/>
            <person name="Birren B."/>
        </authorList>
    </citation>
    <scope>NUCLEOTIDE SEQUENCE [LARGE SCALE GENOMIC DNA]</scope>
    <source>
        <strain evidence="12 13">YIT 12061</strain>
    </source>
</reference>
<dbReference type="PANTHER" id="PTHR43711">
    <property type="entry name" value="TWO-COMPONENT HISTIDINE KINASE"/>
    <property type="match status" value="1"/>
</dbReference>
<dbReference type="STRING" id="742817.HMPREF9449_02897"/>
<dbReference type="SMART" id="SM00387">
    <property type="entry name" value="HATPase_c"/>
    <property type="match status" value="1"/>
</dbReference>
<dbReference type="Proteomes" id="UP000004892">
    <property type="component" value="Unassembled WGS sequence"/>
</dbReference>
<evidence type="ECO:0000256" key="1">
    <source>
        <dbReference type="ARBA" id="ARBA00000085"/>
    </source>
</evidence>
<dbReference type="GO" id="GO:0005524">
    <property type="term" value="F:ATP binding"/>
    <property type="evidence" value="ECO:0007669"/>
    <property type="project" value="UniProtKB-KW"/>
</dbReference>
<evidence type="ECO:0000313" key="12">
    <source>
        <dbReference type="EMBL" id="EHP45256.1"/>
    </source>
</evidence>
<dbReference type="InterPro" id="IPR003594">
    <property type="entry name" value="HATPase_dom"/>
</dbReference>
<dbReference type="EMBL" id="ADMC01000033">
    <property type="protein sequence ID" value="EHP45256.1"/>
    <property type="molecule type" value="Genomic_DNA"/>
</dbReference>
<evidence type="ECO:0000259" key="9">
    <source>
        <dbReference type="PROSITE" id="PS50109"/>
    </source>
</evidence>
<gene>
    <name evidence="12" type="ORF">HMPREF9449_02897</name>
</gene>
<dbReference type="InterPro" id="IPR013655">
    <property type="entry name" value="PAS_fold_3"/>
</dbReference>
<dbReference type="HOGENOM" id="CLU_000445_89_13_10"/>
<dbReference type="SUPFAM" id="SSF55781">
    <property type="entry name" value="GAF domain-like"/>
    <property type="match status" value="1"/>
</dbReference>
<keyword evidence="4" id="KW-0808">Transferase</keyword>
<dbReference type="SMART" id="SM00086">
    <property type="entry name" value="PAC"/>
    <property type="match status" value="2"/>
</dbReference>
<dbReference type="InterPro" id="IPR005467">
    <property type="entry name" value="His_kinase_dom"/>
</dbReference>
<dbReference type="InterPro" id="IPR001610">
    <property type="entry name" value="PAC"/>
</dbReference>
<evidence type="ECO:0000259" key="10">
    <source>
        <dbReference type="PROSITE" id="PS50112"/>
    </source>
</evidence>
<keyword evidence="13" id="KW-1185">Reference proteome</keyword>
<keyword evidence="8" id="KW-0902">Two-component regulatory system</keyword>
<dbReference type="InterPro" id="IPR050736">
    <property type="entry name" value="Sensor_HK_Regulatory"/>
</dbReference>
<dbReference type="Gene3D" id="3.30.565.10">
    <property type="entry name" value="Histidine kinase-like ATPase, C-terminal domain"/>
    <property type="match status" value="1"/>
</dbReference>
<dbReference type="CDD" id="cd00082">
    <property type="entry name" value="HisKA"/>
    <property type="match status" value="1"/>
</dbReference>
<comment type="caution">
    <text evidence="12">The sequence shown here is derived from an EMBL/GenBank/DDBJ whole genome shotgun (WGS) entry which is preliminary data.</text>
</comment>
<dbReference type="PRINTS" id="PR00344">
    <property type="entry name" value="BCTRLSENSOR"/>
</dbReference>